<proteinExistence type="predicted"/>
<dbReference type="Gramene" id="ONK72816">
    <property type="protein sequence ID" value="ONK72816"/>
    <property type="gene ID" value="A4U43_C04F23530"/>
</dbReference>
<evidence type="ECO:0000313" key="1">
    <source>
        <dbReference type="EMBL" id="ONK72816.1"/>
    </source>
</evidence>
<protein>
    <submittedName>
        <fullName evidence="1">Uncharacterized protein</fullName>
    </submittedName>
</protein>
<evidence type="ECO:0000313" key="2">
    <source>
        <dbReference type="Proteomes" id="UP000243459"/>
    </source>
</evidence>
<name>A0A5P1F355_ASPOF</name>
<dbReference type="EMBL" id="CM007384">
    <property type="protein sequence ID" value="ONK72816.1"/>
    <property type="molecule type" value="Genomic_DNA"/>
</dbReference>
<dbReference type="AlphaFoldDB" id="A0A5P1F355"/>
<dbReference type="Proteomes" id="UP000243459">
    <property type="component" value="Chromosome 4"/>
</dbReference>
<organism evidence="1 2">
    <name type="scientific">Asparagus officinalis</name>
    <name type="common">Garden asparagus</name>
    <dbReference type="NCBI Taxonomy" id="4686"/>
    <lineage>
        <taxon>Eukaryota</taxon>
        <taxon>Viridiplantae</taxon>
        <taxon>Streptophyta</taxon>
        <taxon>Embryophyta</taxon>
        <taxon>Tracheophyta</taxon>
        <taxon>Spermatophyta</taxon>
        <taxon>Magnoliopsida</taxon>
        <taxon>Liliopsida</taxon>
        <taxon>Asparagales</taxon>
        <taxon>Asparagaceae</taxon>
        <taxon>Asparagoideae</taxon>
        <taxon>Asparagus</taxon>
    </lineage>
</organism>
<gene>
    <name evidence="1" type="ORF">A4U43_C04F23530</name>
</gene>
<keyword evidence="2" id="KW-1185">Reference proteome</keyword>
<accession>A0A5P1F355</accession>
<reference evidence="2" key="1">
    <citation type="journal article" date="2017" name="Nat. Commun.">
        <title>The asparagus genome sheds light on the origin and evolution of a young Y chromosome.</title>
        <authorList>
            <person name="Harkess A."/>
            <person name="Zhou J."/>
            <person name="Xu C."/>
            <person name="Bowers J.E."/>
            <person name="Van der Hulst R."/>
            <person name="Ayyampalayam S."/>
            <person name="Mercati F."/>
            <person name="Riccardi P."/>
            <person name="McKain M.R."/>
            <person name="Kakrana A."/>
            <person name="Tang H."/>
            <person name="Ray J."/>
            <person name="Groenendijk J."/>
            <person name="Arikit S."/>
            <person name="Mathioni S.M."/>
            <person name="Nakano M."/>
            <person name="Shan H."/>
            <person name="Telgmann-Rauber A."/>
            <person name="Kanno A."/>
            <person name="Yue Z."/>
            <person name="Chen H."/>
            <person name="Li W."/>
            <person name="Chen Y."/>
            <person name="Xu X."/>
            <person name="Zhang Y."/>
            <person name="Luo S."/>
            <person name="Chen H."/>
            <person name="Gao J."/>
            <person name="Mao Z."/>
            <person name="Pires J.C."/>
            <person name="Luo M."/>
            <person name="Kudrna D."/>
            <person name="Wing R.A."/>
            <person name="Meyers B.C."/>
            <person name="Yi K."/>
            <person name="Kong H."/>
            <person name="Lavrijsen P."/>
            <person name="Sunseri F."/>
            <person name="Falavigna A."/>
            <person name="Ye Y."/>
            <person name="Leebens-Mack J.H."/>
            <person name="Chen G."/>
        </authorList>
    </citation>
    <scope>NUCLEOTIDE SEQUENCE [LARGE SCALE GENOMIC DNA]</scope>
    <source>
        <strain evidence="2">cv. DH0086</strain>
    </source>
</reference>
<sequence length="169" mass="18193">MFSSSQSIASNSMRKSWAEEVESAVPLLFQHQNLIPASNQDSSLNSARNLATILNPGKNLDRSMNSPWNLEVKSVPDSIPINDSVKNTKSAKDSLNENILNSVGNLGNDSVPLVATDSAKASINPDPEDQDVVTLVTPIYWAPVTSPSVSDFVSLLICSNHLHVLCSYG</sequence>